<dbReference type="InterPro" id="IPR012338">
    <property type="entry name" value="Beta-lactam/transpept-like"/>
</dbReference>
<feature type="signal peptide" evidence="14">
    <location>
        <begin position="1"/>
        <end position="46"/>
    </location>
</feature>
<keyword evidence="11" id="KW-0961">Cell wall biogenesis/degradation</keyword>
<evidence type="ECO:0000256" key="6">
    <source>
        <dbReference type="ARBA" id="ARBA00022670"/>
    </source>
</evidence>
<accession>A0ABM9A5L2</accession>
<proteinExistence type="inferred from homology"/>
<evidence type="ECO:0000256" key="5">
    <source>
        <dbReference type="ARBA" id="ARBA00022645"/>
    </source>
</evidence>
<evidence type="ECO:0000256" key="14">
    <source>
        <dbReference type="SAM" id="SignalP"/>
    </source>
</evidence>
<dbReference type="Gene3D" id="3.40.710.10">
    <property type="entry name" value="DD-peptidase/beta-lactamase superfamily"/>
    <property type="match status" value="1"/>
</dbReference>
<dbReference type="Pfam" id="PF07943">
    <property type="entry name" value="PBP5_C"/>
    <property type="match status" value="1"/>
</dbReference>
<evidence type="ECO:0000256" key="10">
    <source>
        <dbReference type="ARBA" id="ARBA00022984"/>
    </source>
</evidence>
<dbReference type="PANTHER" id="PTHR21581">
    <property type="entry name" value="D-ALANYL-D-ALANINE CARBOXYPEPTIDASE"/>
    <property type="match status" value="1"/>
</dbReference>
<protein>
    <recommendedName>
        <fullName evidence="4">serine-type D-Ala-D-Ala carboxypeptidase</fullName>
        <ecNumber evidence="4">3.4.16.4</ecNumber>
    </recommendedName>
</protein>
<dbReference type="EMBL" id="CAKLDM010000002">
    <property type="protein sequence ID" value="CAH0540161.1"/>
    <property type="molecule type" value="Genomic_DNA"/>
</dbReference>
<comment type="caution">
    <text evidence="16">The sequence shown here is derived from an EMBL/GenBank/DDBJ whole genome shotgun (WGS) entry which is preliminary data.</text>
</comment>
<evidence type="ECO:0000256" key="13">
    <source>
        <dbReference type="RuleBase" id="RU004016"/>
    </source>
</evidence>
<comment type="similarity">
    <text evidence="3 13">Belongs to the peptidase S11 family.</text>
</comment>
<reference evidence="16" key="1">
    <citation type="submission" date="2021-11" db="EMBL/GenBank/DDBJ databases">
        <authorList>
            <person name="Rodrigo-Torres L."/>
            <person name="Arahal R. D."/>
            <person name="Lucena T."/>
        </authorList>
    </citation>
    <scope>NUCLEOTIDE SEQUENCE</scope>
    <source>
        <strain evidence="16">CECT 7928</strain>
    </source>
</reference>
<comment type="pathway">
    <text evidence="2">Cell wall biogenesis; peptidoglycan biosynthesis.</text>
</comment>
<evidence type="ECO:0000256" key="9">
    <source>
        <dbReference type="ARBA" id="ARBA00022960"/>
    </source>
</evidence>
<evidence type="ECO:0000256" key="1">
    <source>
        <dbReference type="ARBA" id="ARBA00003217"/>
    </source>
</evidence>
<evidence type="ECO:0000256" key="12">
    <source>
        <dbReference type="ARBA" id="ARBA00034000"/>
    </source>
</evidence>
<keyword evidence="5" id="KW-0121">Carboxypeptidase</keyword>
<evidence type="ECO:0000256" key="2">
    <source>
        <dbReference type="ARBA" id="ARBA00004752"/>
    </source>
</evidence>
<keyword evidence="6" id="KW-0645">Protease</keyword>
<organism evidence="16 17">
    <name type="scientific">Vibrio marisflavi CECT 7928</name>
    <dbReference type="NCBI Taxonomy" id="634439"/>
    <lineage>
        <taxon>Bacteria</taxon>
        <taxon>Pseudomonadati</taxon>
        <taxon>Pseudomonadota</taxon>
        <taxon>Gammaproteobacteria</taxon>
        <taxon>Vibrionales</taxon>
        <taxon>Vibrionaceae</taxon>
        <taxon>Vibrio</taxon>
    </lineage>
</organism>
<dbReference type="PANTHER" id="PTHR21581:SF6">
    <property type="entry name" value="TRAFFICKING PROTEIN PARTICLE COMPLEX SUBUNIT 12"/>
    <property type="match status" value="1"/>
</dbReference>
<dbReference type="InterPro" id="IPR015956">
    <property type="entry name" value="Peniciliin-bd_prot_C_sf"/>
</dbReference>
<feature type="chain" id="PRO_5047081695" description="serine-type D-Ala-D-Ala carboxypeptidase" evidence="14">
    <location>
        <begin position="47"/>
        <end position="481"/>
    </location>
</feature>
<dbReference type="SUPFAM" id="SSF56601">
    <property type="entry name" value="beta-lactamase/transpeptidase-like"/>
    <property type="match status" value="1"/>
</dbReference>
<evidence type="ECO:0000256" key="3">
    <source>
        <dbReference type="ARBA" id="ARBA00007164"/>
    </source>
</evidence>
<keyword evidence="7 14" id="KW-0732">Signal</keyword>
<dbReference type="PRINTS" id="PR00725">
    <property type="entry name" value="DADACBPTASE1"/>
</dbReference>
<keyword evidence="9" id="KW-0133">Cell shape</keyword>
<gene>
    <name evidence="16" type="ORF">VMF7928_02652</name>
</gene>
<keyword evidence="17" id="KW-1185">Reference proteome</keyword>
<keyword evidence="8" id="KW-0378">Hydrolase</keyword>
<name>A0ABM9A5L2_9VIBR</name>
<evidence type="ECO:0000259" key="15">
    <source>
        <dbReference type="SMART" id="SM00936"/>
    </source>
</evidence>
<feature type="domain" description="Peptidase S11 D-Ala-D-Ala carboxypeptidase A C-terminal" evidence="15">
    <location>
        <begin position="366"/>
        <end position="457"/>
    </location>
</feature>
<keyword evidence="10" id="KW-0573">Peptidoglycan synthesis</keyword>
<dbReference type="InterPro" id="IPR012907">
    <property type="entry name" value="Peptidase_S11_C"/>
</dbReference>
<dbReference type="InterPro" id="IPR001967">
    <property type="entry name" value="Peptidase_S11_N"/>
</dbReference>
<dbReference type="SMART" id="SM00936">
    <property type="entry name" value="PBP5_C"/>
    <property type="match status" value="1"/>
</dbReference>
<evidence type="ECO:0000256" key="4">
    <source>
        <dbReference type="ARBA" id="ARBA00012448"/>
    </source>
</evidence>
<dbReference type="EC" id="3.4.16.4" evidence="4"/>
<dbReference type="InterPro" id="IPR018044">
    <property type="entry name" value="Peptidase_S11"/>
</dbReference>
<comment type="function">
    <text evidence="1">Removes C-terminal D-alanyl residues from sugar-peptide cell wall precursors.</text>
</comment>
<dbReference type="SUPFAM" id="SSF69189">
    <property type="entry name" value="Penicillin-binding protein associated domain"/>
    <property type="match status" value="1"/>
</dbReference>
<sequence>MTLDRKNLRSVDLANNCKFETRMIKIKQLSLAAALAALFSTNAVMAAPANTADQTQPDSNYFAATQYKDAKAPLNSYGAIDVQKNIPERIQVPTAPAEAGGNNGVPEALAKKWTQEGTFLPNIKAESYILIDSSTGQVLASHDANKRMAPASTTKLMLLYIVEQKLADGSISLDSKVEVPEVAWHTGGSRMFLKPGSYVSVKDLIQGVIVESGNDAAVTLANYVAGSQSSFVSMMNATAVQLKMHNTHFTTVMGLPAPAHFSTAYDLGILGQHVMNDFPQYFHWYSQKEFEYNHIRQPNFNRLLFTYKYATGMKTGSTKAAGYSLVSSAAMPGNPMKLVAVVLGTKSLNDVAAESKALLTYGFRFFKQDTMYQANQKISDQKVWGGQQDNVSVGLDKPLTLVLPTSVNEKQLESAIKYDSDIKAPVQKGEKLGEMTVTYQGKVIKTEPLVALNKVEEGSWFTRIIASITLYFHKLFASYHL</sequence>
<evidence type="ECO:0000256" key="11">
    <source>
        <dbReference type="ARBA" id="ARBA00023316"/>
    </source>
</evidence>
<evidence type="ECO:0000313" key="17">
    <source>
        <dbReference type="Proteomes" id="UP000838748"/>
    </source>
</evidence>
<dbReference type="Pfam" id="PF00768">
    <property type="entry name" value="Peptidase_S11"/>
    <property type="match status" value="1"/>
</dbReference>
<comment type="catalytic activity">
    <reaction evidence="12">
        <text>Preferential cleavage: (Ac)2-L-Lys-D-Ala-|-D-Ala. Also transpeptidation of peptidyl-alanyl moieties that are N-acyl substituents of D-alanine.</text>
        <dbReference type="EC" id="3.4.16.4"/>
    </reaction>
</comment>
<dbReference type="RefSeq" id="WP_237362176.1">
    <property type="nucleotide sequence ID" value="NZ_CAKLDM010000002.1"/>
</dbReference>
<evidence type="ECO:0000256" key="7">
    <source>
        <dbReference type="ARBA" id="ARBA00022729"/>
    </source>
</evidence>
<dbReference type="Gene3D" id="2.60.410.10">
    <property type="entry name" value="D-Ala-D-Ala carboxypeptidase, C-terminal domain"/>
    <property type="match status" value="1"/>
</dbReference>
<dbReference type="Proteomes" id="UP000838748">
    <property type="component" value="Unassembled WGS sequence"/>
</dbReference>
<evidence type="ECO:0000313" key="16">
    <source>
        <dbReference type="EMBL" id="CAH0540161.1"/>
    </source>
</evidence>
<evidence type="ECO:0000256" key="8">
    <source>
        <dbReference type="ARBA" id="ARBA00022801"/>
    </source>
</evidence>
<dbReference type="InterPro" id="IPR037167">
    <property type="entry name" value="Peptidase_S11_C_sf"/>
</dbReference>